<organism evidence="1 2">
    <name type="scientific">Symbiochloris irregularis</name>
    <dbReference type="NCBI Taxonomy" id="706552"/>
    <lineage>
        <taxon>Eukaryota</taxon>
        <taxon>Viridiplantae</taxon>
        <taxon>Chlorophyta</taxon>
        <taxon>core chlorophytes</taxon>
        <taxon>Trebouxiophyceae</taxon>
        <taxon>Trebouxiales</taxon>
        <taxon>Trebouxiaceae</taxon>
        <taxon>Symbiochloris</taxon>
    </lineage>
</organism>
<dbReference type="Proteomes" id="UP001465755">
    <property type="component" value="Unassembled WGS sequence"/>
</dbReference>
<evidence type="ECO:0000313" key="2">
    <source>
        <dbReference type="Proteomes" id="UP001465755"/>
    </source>
</evidence>
<gene>
    <name evidence="1" type="ORF">WJX73_009742</name>
</gene>
<accession>A0AAW1NQG3</accession>
<reference evidence="1 2" key="1">
    <citation type="journal article" date="2024" name="Nat. Commun.">
        <title>Phylogenomics reveals the evolutionary origins of lichenization in chlorophyte algae.</title>
        <authorList>
            <person name="Puginier C."/>
            <person name="Libourel C."/>
            <person name="Otte J."/>
            <person name="Skaloud P."/>
            <person name="Haon M."/>
            <person name="Grisel S."/>
            <person name="Petersen M."/>
            <person name="Berrin J.G."/>
            <person name="Delaux P.M."/>
            <person name="Dal Grande F."/>
            <person name="Keller J."/>
        </authorList>
    </citation>
    <scope>NUCLEOTIDE SEQUENCE [LARGE SCALE GENOMIC DNA]</scope>
    <source>
        <strain evidence="1 2">SAG 2036</strain>
    </source>
</reference>
<name>A0AAW1NQG3_9CHLO</name>
<sequence length="11" mass="1137">MSTACNIIAIT</sequence>
<comment type="caution">
    <text evidence="1">The sequence shown here is derived from an EMBL/GenBank/DDBJ whole genome shotgun (WGS) entry which is preliminary data.</text>
</comment>
<evidence type="ECO:0000313" key="1">
    <source>
        <dbReference type="EMBL" id="KAK9787610.1"/>
    </source>
</evidence>
<keyword evidence="2" id="KW-1185">Reference proteome</keyword>
<dbReference type="EMBL" id="JALJOQ010000245">
    <property type="protein sequence ID" value="KAK9787610.1"/>
    <property type="molecule type" value="Genomic_DNA"/>
</dbReference>
<protein>
    <submittedName>
        <fullName evidence="1">Uncharacterized protein</fullName>
    </submittedName>
</protein>
<proteinExistence type="predicted"/>